<keyword evidence="2" id="KW-1185">Reference proteome</keyword>
<dbReference type="AlphaFoldDB" id="A0A087TBS8"/>
<reference evidence="1 2" key="1">
    <citation type="submission" date="2013-11" db="EMBL/GenBank/DDBJ databases">
        <title>Genome sequencing of Stegodyphus mimosarum.</title>
        <authorList>
            <person name="Bechsgaard J."/>
        </authorList>
    </citation>
    <scope>NUCLEOTIDE SEQUENCE [LARGE SCALE GENOMIC DNA]</scope>
</reference>
<sequence length="115" mass="12989">MIPSDMDIKIPAYFQEKTGKEQEKLDLMQEYFKLLSLAHNRLDEQGEDKIAAIKKSVSIIQSHVLAYQGRQMFLEAQKLHEIKESVHRHVIPAGLSASISDIGSHLGGQLVIHNK</sequence>
<proteinExistence type="predicted"/>
<gene>
    <name evidence="1" type="ORF">X975_07940</name>
</gene>
<dbReference type="OrthoDB" id="3046016at2759"/>
<organism evidence="1 2">
    <name type="scientific">Stegodyphus mimosarum</name>
    <name type="common">African social velvet spider</name>
    <dbReference type="NCBI Taxonomy" id="407821"/>
    <lineage>
        <taxon>Eukaryota</taxon>
        <taxon>Metazoa</taxon>
        <taxon>Ecdysozoa</taxon>
        <taxon>Arthropoda</taxon>
        <taxon>Chelicerata</taxon>
        <taxon>Arachnida</taxon>
        <taxon>Araneae</taxon>
        <taxon>Araneomorphae</taxon>
        <taxon>Entelegynae</taxon>
        <taxon>Eresoidea</taxon>
        <taxon>Eresidae</taxon>
        <taxon>Stegodyphus</taxon>
    </lineage>
</organism>
<feature type="non-terminal residue" evidence="1">
    <location>
        <position position="115"/>
    </location>
</feature>
<protein>
    <submittedName>
        <fullName evidence="1">Uncharacterized protein</fullName>
    </submittedName>
</protein>
<dbReference type="EMBL" id="KK114494">
    <property type="protein sequence ID" value="KFM62567.1"/>
    <property type="molecule type" value="Genomic_DNA"/>
</dbReference>
<dbReference type="Proteomes" id="UP000054359">
    <property type="component" value="Unassembled WGS sequence"/>
</dbReference>
<evidence type="ECO:0000313" key="2">
    <source>
        <dbReference type="Proteomes" id="UP000054359"/>
    </source>
</evidence>
<dbReference type="OMA" id="NEAPCKY"/>
<name>A0A087TBS8_STEMI</name>
<evidence type="ECO:0000313" key="1">
    <source>
        <dbReference type="EMBL" id="KFM62567.1"/>
    </source>
</evidence>
<accession>A0A087TBS8</accession>